<dbReference type="EMBL" id="OW240914">
    <property type="protein sequence ID" value="CAH2277593.1"/>
    <property type="molecule type" value="Genomic_DNA"/>
</dbReference>
<keyword evidence="2" id="KW-1185">Reference proteome</keyword>
<protein>
    <submittedName>
        <fullName evidence="1">Uncharacterized protein</fullName>
    </submittedName>
</protein>
<feature type="non-terminal residue" evidence="1">
    <location>
        <position position="1"/>
    </location>
</feature>
<gene>
    <name evidence="1" type="ORF">PECUL_23A035795</name>
</gene>
<evidence type="ECO:0000313" key="1">
    <source>
        <dbReference type="EMBL" id="CAH2277593.1"/>
    </source>
</evidence>
<proteinExistence type="predicted"/>
<organism evidence="1 2">
    <name type="scientific">Pelobates cultripes</name>
    <name type="common">Western spadefoot toad</name>
    <dbReference type="NCBI Taxonomy" id="61616"/>
    <lineage>
        <taxon>Eukaryota</taxon>
        <taxon>Metazoa</taxon>
        <taxon>Chordata</taxon>
        <taxon>Craniata</taxon>
        <taxon>Vertebrata</taxon>
        <taxon>Euteleostomi</taxon>
        <taxon>Amphibia</taxon>
        <taxon>Batrachia</taxon>
        <taxon>Anura</taxon>
        <taxon>Pelobatoidea</taxon>
        <taxon>Pelobatidae</taxon>
        <taxon>Pelobates</taxon>
    </lineage>
</organism>
<feature type="non-terminal residue" evidence="1">
    <location>
        <position position="157"/>
    </location>
</feature>
<dbReference type="AlphaFoldDB" id="A0AAD1RWD2"/>
<evidence type="ECO:0000313" key="2">
    <source>
        <dbReference type="Proteomes" id="UP001295444"/>
    </source>
</evidence>
<accession>A0AAD1RWD2</accession>
<sequence length="157" mass="18455">TDLRTLQTAIDRFIWNDRKPRVRRSTLYVPKHVGGLGLPNLLYYQHAAHLAQIQHWHLPPDHKRWVDLEHLIFGRDHPSLYIWLPKQQRPLPPPTSPAITYSIDLWDRLSDKFDLSSGLSPLTPILRNRMFPPGLTPQHYAHFEDRDIARLGHLYPN</sequence>
<dbReference type="Proteomes" id="UP001295444">
    <property type="component" value="Chromosome 03"/>
</dbReference>
<name>A0AAD1RWD2_PELCU</name>
<reference evidence="1" key="1">
    <citation type="submission" date="2022-03" db="EMBL/GenBank/DDBJ databases">
        <authorList>
            <person name="Alioto T."/>
            <person name="Alioto T."/>
            <person name="Gomez Garrido J."/>
        </authorList>
    </citation>
    <scope>NUCLEOTIDE SEQUENCE</scope>
</reference>